<accession>A0A023GL67</accession>
<feature type="transmembrane region" description="Helical" evidence="12">
    <location>
        <begin position="276"/>
        <end position="296"/>
    </location>
</feature>
<sequence length="523" mass="60169">MEPNGCAEQLLGLKTSIERLRLSVNVELDNLSATLDTLARREKDRNNQAHSKPTIEAQLRKKSSPGQDLPEKFFAIRESRIVDIMANEHIRTVFNIFVAFLFLITVILITSYFFDPQRLHDDMSTIVVNSKGILGVFGHILAINLGILFLVHPSLQLWAHCRALGKSGPVDAVFGSFFVLFLGCVIVFPVRYIFVNELPPLSSCILAFEQVRLLMKAYAYTREIIGRVLAHAQLKAKSENNHVELTMPGLSCVIYFLFAPTLVYRDSYPRTPRVRWGAVLWYLGQFLACVALYSVVLNHFIKDLFCDAGKEGFQLLGFTLTGCAIMLLGSISMFLVFYGFLHCWLNIFAEAMRFGDRLFYLDWWNSTTYADYYRAWNLVVHDWLFNYVYRDAYKVFNYNKKRAMLVVFFLSALVHEYILALSYRFFFPVVLVIYGTLGVGLMFATKKKTASFWNVFLWITLIAGWGMILIFYTVEFYSRINCPTTKSAVADFFIPRSFSWSCNSFSHSSWFSSSYYKQKPSLT</sequence>
<evidence type="ECO:0000256" key="10">
    <source>
        <dbReference type="PIRSR" id="PIRSR000439-1"/>
    </source>
</evidence>
<evidence type="ECO:0000256" key="4">
    <source>
        <dbReference type="ARBA" id="ARBA00022692"/>
    </source>
</evidence>
<dbReference type="PANTHER" id="PTHR10408">
    <property type="entry name" value="STEROL O-ACYLTRANSFERASE"/>
    <property type="match status" value="1"/>
</dbReference>
<keyword evidence="6 12" id="KW-1133">Transmembrane helix</keyword>
<evidence type="ECO:0000256" key="3">
    <source>
        <dbReference type="ARBA" id="ARBA00022679"/>
    </source>
</evidence>
<dbReference type="PANTHER" id="PTHR10408:SF8">
    <property type="entry name" value="O-ACYLTRANSFERASE"/>
    <property type="match status" value="1"/>
</dbReference>
<evidence type="ECO:0000256" key="5">
    <source>
        <dbReference type="ARBA" id="ARBA00022824"/>
    </source>
</evidence>
<comment type="similarity">
    <text evidence="2 9">Belongs to the membrane-bound acyltransferase family. Sterol o-acyltransferase subfamily.</text>
</comment>
<evidence type="ECO:0000256" key="2">
    <source>
        <dbReference type="ARBA" id="ARBA00009010"/>
    </source>
</evidence>
<evidence type="ECO:0000256" key="7">
    <source>
        <dbReference type="ARBA" id="ARBA00023136"/>
    </source>
</evidence>
<name>A0A023GL67_AMBTT</name>
<dbReference type="InterPro" id="IPR014371">
    <property type="entry name" value="Oat_ACAT_DAG_ARE"/>
</dbReference>
<keyword evidence="3 9" id="KW-0808">Transferase</keyword>
<feature type="transmembrane region" description="Helical" evidence="12">
    <location>
        <begin position="425"/>
        <end position="443"/>
    </location>
</feature>
<dbReference type="EMBL" id="GBBM01000849">
    <property type="protein sequence ID" value="JAC34569.1"/>
    <property type="molecule type" value="mRNA"/>
</dbReference>
<organism evidence="13">
    <name type="scientific">Amblyomma triste</name>
    <name type="common">Neotropical tick</name>
    <dbReference type="NCBI Taxonomy" id="251400"/>
    <lineage>
        <taxon>Eukaryota</taxon>
        <taxon>Metazoa</taxon>
        <taxon>Ecdysozoa</taxon>
        <taxon>Arthropoda</taxon>
        <taxon>Chelicerata</taxon>
        <taxon>Arachnida</taxon>
        <taxon>Acari</taxon>
        <taxon>Parasitiformes</taxon>
        <taxon>Ixodida</taxon>
        <taxon>Ixodoidea</taxon>
        <taxon>Ixodidae</taxon>
        <taxon>Amblyomminae</taxon>
        <taxon>Amblyomma</taxon>
    </lineage>
</organism>
<reference evidence="13" key="1">
    <citation type="submission" date="2014-03" db="EMBL/GenBank/DDBJ databases">
        <title>The sialotranscriptome of Amblyomma triste, Amblyomma parvum and Amblyomma cajennense ticks, uncovered by 454-based RNA-seq.</title>
        <authorList>
            <person name="Garcia G.R."/>
            <person name="Gardinassi L.G."/>
            <person name="Ribeiro J.M."/>
            <person name="Anatriello E."/>
            <person name="Ferreira B.R."/>
            <person name="Moreira H.N."/>
            <person name="Mafra C."/>
            <person name="Olegario M.M."/>
            <person name="Szabo P.J."/>
            <person name="Miranda-Santos I.K."/>
            <person name="Maruyama S.R."/>
        </authorList>
    </citation>
    <scope>NUCLEOTIDE SEQUENCE</scope>
    <source>
        <strain evidence="13">Mato Grasso do Sul</strain>
        <tissue evidence="13">Salivary glands</tissue>
    </source>
</reference>
<dbReference type="AlphaFoldDB" id="A0A023GL67"/>
<evidence type="ECO:0000256" key="6">
    <source>
        <dbReference type="ARBA" id="ARBA00022989"/>
    </source>
</evidence>
<evidence type="ECO:0000256" key="1">
    <source>
        <dbReference type="ARBA" id="ARBA00004477"/>
    </source>
</evidence>
<feature type="transmembrane region" description="Helical" evidence="12">
    <location>
        <begin position="245"/>
        <end position="264"/>
    </location>
</feature>
<feature type="active site" evidence="10">
    <location>
        <position position="415"/>
    </location>
</feature>
<comment type="subcellular location">
    <subcellularLocation>
        <location evidence="1 9">Endoplasmic reticulum membrane</location>
        <topology evidence="1 9">Multi-pass membrane protein</topology>
    </subcellularLocation>
</comment>
<feature type="region of interest" description="Disordered" evidence="11">
    <location>
        <begin position="39"/>
        <end position="67"/>
    </location>
</feature>
<dbReference type="PIRSF" id="PIRSF000439">
    <property type="entry name" value="Oat_ACAT_DAG_ARE"/>
    <property type="match status" value="1"/>
</dbReference>
<dbReference type="GO" id="GO:0008374">
    <property type="term" value="F:O-acyltransferase activity"/>
    <property type="evidence" value="ECO:0007669"/>
    <property type="project" value="InterPro"/>
</dbReference>
<evidence type="ECO:0000256" key="8">
    <source>
        <dbReference type="ARBA" id="ARBA00023315"/>
    </source>
</evidence>
<feature type="transmembrane region" description="Helical" evidence="12">
    <location>
        <begin position="455"/>
        <end position="474"/>
    </location>
</feature>
<keyword evidence="5 9" id="KW-0256">Endoplasmic reticulum</keyword>
<proteinExistence type="evidence at transcript level"/>
<feature type="transmembrane region" description="Helical" evidence="12">
    <location>
        <begin position="172"/>
        <end position="194"/>
    </location>
</feature>
<evidence type="ECO:0000313" key="13">
    <source>
        <dbReference type="EMBL" id="JAC34569.1"/>
    </source>
</evidence>
<evidence type="ECO:0000256" key="9">
    <source>
        <dbReference type="PIRNR" id="PIRNR000439"/>
    </source>
</evidence>
<dbReference type="Pfam" id="PF03062">
    <property type="entry name" value="MBOAT"/>
    <property type="match status" value="1"/>
</dbReference>
<protein>
    <recommendedName>
        <fullName evidence="9">O-acyltransferase</fullName>
    </recommendedName>
</protein>
<feature type="transmembrane region" description="Helical" evidence="12">
    <location>
        <begin position="316"/>
        <end position="349"/>
    </location>
</feature>
<keyword evidence="7 9" id="KW-0472">Membrane</keyword>
<dbReference type="InterPro" id="IPR004299">
    <property type="entry name" value="MBOAT_fam"/>
</dbReference>
<evidence type="ECO:0000256" key="11">
    <source>
        <dbReference type="SAM" id="MobiDB-lite"/>
    </source>
</evidence>
<feature type="transmembrane region" description="Helical" evidence="12">
    <location>
        <begin position="133"/>
        <end position="151"/>
    </location>
</feature>
<dbReference type="GO" id="GO:0005789">
    <property type="term" value="C:endoplasmic reticulum membrane"/>
    <property type="evidence" value="ECO:0007669"/>
    <property type="project" value="UniProtKB-SubCell"/>
</dbReference>
<evidence type="ECO:0000256" key="12">
    <source>
        <dbReference type="SAM" id="Phobius"/>
    </source>
</evidence>
<keyword evidence="8 9" id="KW-0012">Acyltransferase</keyword>
<feature type="transmembrane region" description="Helical" evidence="12">
    <location>
        <begin position="403"/>
        <end position="419"/>
    </location>
</feature>
<feature type="transmembrane region" description="Helical" evidence="12">
    <location>
        <begin position="93"/>
        <end position="113"/>
    </location>
</feature>
<keyword evidence="4 12" id="KW-0812">Transmembrane</keyword>
<dbReference type="GO" id="GO:0008203">
    <property type="term" value="P:cholesterol metabolic process"/>
    <property type="evidence" value="ECO:0007669"/>
    <property type="project" value="TreeGrafter"/>
</dbReference>